<dbReference type="PANTHER" id="PTHR24282">
    <property type="entry name" value="CYTOCHROME P450 FAMILY MEMBER"/>
    <property type="match status" value="1"/>
</dbReference>
<keyword evidence="14" id="KW-1185">Reference proteome</keyword>
<comment type="similarity">
    <text evidence="2 12">Belongs to the cytochrome P450 family.</text>
</comment>
<keyword evidence="10" id="KW-0472">Membrane</keyword>
<dbReference type="Gene3D" id="1.10.630.10">
    <property type="entry name" value="Cytochrome P450"/>
    <property type="match status" value="1"/>
</dbReference>
<dbReference type="InterPro" id="IPR036396">
    <property type="entry name" value="Cyt_P450_sf"/>
</dbReference>
<organism evidence="13 14">
    <name type="scientific">Sesamum angolense</name>
    <dbReference type="NCBI Taxonomy" id="2727404"/>
    <lineage>
        <taxon>Eukaryota</taxon>
        <taxon>Viridiplantae</taxon>
        <taxon>Streptophyta</taxon>
        <taxon>Embryophyta</taxon>
        <taxon>Tracheophyta</taxon>
        <taxon>Spermatophyta</taxon>
        <taxon>Magnoliopsida</taxon>
        <taxon>eudicotyledons</taxon>
        <taxon>Gunneridae</taxon>
        <taxon>Pentapetalae</taxon>
        <taxon>asterids</taxon>
        <taxon>lamiids</taxon>
        <taxon>Lamiales</taxon>
        <taxon>Pedaliaceae</taxon>
        <taxon>Sesamum</taxon>
    </lineage>
</organism>
<keyword evidence="9 12" id="KW-0503">Monooxygenase</keyword>
<dbReference type="SUPFAM" id="SSF48264">
    <property type="entry name" value="Cytochrome P450"/>
    <property type="match status" value="1"/>
</dbReference>
<dbReference type="GO" id="GO:0020037">
    <property type="term" value="F:heme binding"/>
    <property type="evidence" value="ECO:0007669"/>
    <property type="project" value="InterPro"/>
</dbReference>
<evidence type="ECO:0000256" key="5">
    <source>
        <dbReference type="ARBA" id="ARBA00022723"/>
    </source>
</evidence>
<dbReference type="PRINTS" id="PR00463">
    <property type="entry name" value="EP450I"/>
</dbReference>
<reference evidence="13" key="1">
    <citation type="submission" date="2020-06" db="EMBL/GenBank/DDBJ databases">
        <authorList>
            <person name="Li T."/>
            <person name="Hu X."/>
            <person name="Zhang T."/>
            <person name="Song X."/>
            <person name="Zhang H."/>
            <person name="Dai N."/>
            <person name="Sheng W."/>
            <person name="Hou X."/>
            <person name="Wei L."/>
        </authorList>
    </citation>
    <scope>NUCLEOTIDE SEQUENCE</scope>
    <source>
        <strain evidence="13">K16</strain>
        <tissue evidence="13">Leaf</tissue>
    </source>
</reference>
<dbReference type="EMBL" id="JACGWL010000013">
    <property type="protein sequence ID" value="KAK4388999.1"/>
    <property type="molecule type" value="Genomic_DNA"/>
</dbReference>
<feature type="binding site" description="axial binding residue" evidence="11">
    <location>
        <position position="459"/>
    </location>
    <ligand>
        <name>heme</name>
        <dbReference type="ChEBI" id="CHEBI:30413"/>
    </ligand>
    <ligandPart>
        <name>Fe</name>
        <dbReference type="ChEBI" id="CHEBI:18248"/>
    </ligandPart>
</feature>
<evidence type="ECO:0000256" key="12">
    <source>
        <dbReference type="RuleBase" id="RU000461"/>
    </source>
</evidence>
<evidence type="ECO:0000256" key="11">
    <source>
        <dbReference type="PIRSR" id="PIRSR602401-1"/>
    </source>
</evidence>
<dbReference type="GO" id="GO:0016705">
    <property type="term" value="F:oxidoreductase activity, acting on paired donors, with incorporation or reduction of molecular oxygen"/>
    <property type="evidence" value="ECO:0007669"/>
    <property type="project" value="InterPro"/>
</dbReference>
<dbReference type="InterPro" id="IPR017972">
    <property type="entry name" value="Cyt_P450_CS"/>
</dbReference>
<comment type="caution">
    <text evidence="13">The sequence shown here is derived from an EMBL/GenBank/DDBJ whole genome shotgun (WGS) entry which is preliminary data.</text>
</comment>
<keyword evidence="7 12" id="KW-0560">Oxidoreductase</keyword>
<dbReference type="PANTHER" id="PTHR24282:SF196">
    <property type="entry name" value="CYTOCHROME P450 714C2"/>
    <property type="match status" value="1"/>
</dbReference>
<evidence type="ECO:0000256" key="10">
    <source>
        <dbReference type="ARBA" id="ARBA00023136"/>
    </source>
</evidence>
<dbReference type="InterPro" id="IPR001128">
    <property type="entry name" value="Cyt_P450"/>
</dbReference>
<evidence type="ECO:0000256" key="6">
    <source>
        <dbReference type="ARBA" id="ARBA00022989"/>
    </source>
</evidence>
<comment type="cofactor">
    <cofactor evidence="11">
        <name>heme</name>
        <dbReference type="ChEBI" id="CHEBI:30413"/>
    </cofactor>
</comment>
<evidence type="ECO:0000256" key="1">
    <source>
        <dbReference type="ARBA" id="ARBA00004167"/>
    </source>
</evidence>
<dbReference type="Proteomes" id="UP001289374">
    <property type="component" value="Unassembled WGS sequence"/>
</dbReference>
<dbReference type="GO" id="GO:0004497">
    <property type="term" value="F:monooxygenase activity"/>
    <property type="evidence" value="ECO:0007669"/>
    <property type="project" value="UniProtKB-KW"/>
</dbReference>
<evidence type="ECO:0000256" key="7">
    <source>
        <dbReference type="ARBA" id="ARBA00023002"/>
    </source>
</evidence>
<evidence type="ECO:0000313" key="13">
    <source>
        <dbReference type="EMBL" id="KAK4388999.1"/>
    </source>
</evidence>
<comment type="subcellular location">
    <subcellularLocation>
        <location evidence="1">Membrane</location>
        <topology evidence="1">Single-pass membrane protein</topology>
    </subcellularLocation>
</comment>
<sequence>MLSFFTVACLVLTFFLLRLYFSMIVKPARIRKFLRQQGIDGPPPKILLGNILDVKKSRDAAEKAALNHPHPPLIHNTAAVLPFAEEWRQQYGPLYVFSFGKMQVLYVNNPDLVKEITTCTSLDLGRPSYQSKVLGPLLGKGILPSNGSIWARQRKIIAPELFMDKVKGMMSIITESGVALVYSWKHKVESEEGGVVEIGVDHCMKRFSGDIISRACFGSSYSKGQEIFLKFDDLQEIMSKRTFSALGIPGLRHLPTKRNRQIWALEKEISALILKIVKERRQAGREKDLLQTLLEGAESSYSTSAAIDQFIVDNCRNIYLAGFETSAVSASWCLMLLASNPEWQTRVRDEVEEVCQGRIPDTDMLRKMKQLHMVIQETMRLYPPAPTLAREAFKDVKIGNIQVPKGVNVWTMVTALHTDTALWGADALEFKPQRFENGISGACKSPNAYMPFGFGQRVCVGQHLAMVELKLLMALILTNFSFTLSPNYVHSPLMKMIIEPKHGVQIIVKKL</sequence>
<protein>
    <submittedName>
        <fullName evidence="13">Cytochrome</fullName>
    </submittedName>
</protein>
<dbReference type="GO" id="GO:0005506">
    <property type="term" value="F:iron ion binding"/>
    <property type="evidence" value="ECO:0007669"/>
    <property type="project" value="InterPro"/>
</dbReference>
<evidence type="ECO:0000313" key="14">
    <source>
        <dbReference type="Proteomes" id="UP001289374"/>
    </source>
</evidence>
<dbReference type="PROSITE" id="PS00086">
    <property type="entry name" value="CYTOCHROME_P450"/>
    <property type="match status" value="1"/>
</dbReference>
<keyword evidence="5 11" id="KW-0479">Metal-binding</keyword>
<reference evidence="13" key="2">
    <citation type="journal article" date="2024" name="Plant">
        <title>Genomic evolution and insights into agronomic trait innovations of Sesamum species.</title>
        <authorList>
            <person name="Miao H."/>
            <person name="Wang L."/>
            <person name="Qu L."/>
            <person name="Liu H."/>
            <person name="Sun Y."/>
            <person name="Le M."/>
            <person name="Wang Q."/>
            <person name="Wei S."/>
            <person name="Zheng Y."/>
            <person name="Lin W."/>
            <person name="Duan Y."/>
            <person name="Cao H."/>
            <person name="Xiong S."/>
            <person name="Wang X."/>
            <person name="Wei L."/>
            <person name="Li C."/>
            <person name="Ma Q."/>
            <person name="Ju M."/>
            <person name="Zhao R."/>
            <person name="Li G."/>
            <person name="Mu C."/>
            <person name="Tian Q."/>
            <person name="Mei H."/>
            <person name="Zhang T."/>
            <person name="Gao T."/>
            <person name="Zhang H."/>
        </authorList>
    </citation>
    <scope>NUCLEOTIDE SEQUENCE</scope>
    <source>
        <strain evidence="13">K16</strain>
    </source>
</reference>
<evidence type="ECO:0000256" key="9">
    <source>
        <dbReference type="ARBA" id="ARBA00023033"/>
    </source>
</evidence>
<keyword evidence="8 11" id="KW-0408">Iron</keyword>
<keyword evidence="3 11" id="KW-0349">Heme</keyword>
<accession>A0AAE2BKU0</accession>
<gene>
    <name evidence="13" type="ORF">Sango_2236900</name>
</gene>
<dbReference type="InterPro" id="IPR050665">
    <property type="entry name" value="Cytochrome_P450_Monooxygen"/>
</dbReference>
<proteinExistence type="inferred from homology"/>
<dbReference type="PRINTS" id="PR00385">
    <property type="entry name" value="P450"/>
</dbReference>
<dbReference type="AlphaFoldDB" id="A0AAE2BKU0"/>
<evidence type="ECO:0000256" key="8">
    <source>
        <dbReference type="ARBA" id="ARBA00023004"/>
    </source>
</evidence>
<name>A0AAE2BKU0_9LAMI</name>
<evidence type="ECO:0000256" key="3">
    <source>
        <dbReference type="ARBA" id="ARBA00022617"/>
    </source>
</evidence>
<evidence type="ECO:0000256" key="2">
    <source>
        <dbReference type="ARBA" id="ARBA00010617"/>
    </source>
</evidence>
<dbReference type="GO" id="GO:0016020">
    <property type="term" value="C:membrane"/>
    <property type="evidence" value="ECO:0007669"/>
    <property type="project" value="UniProtKB-SubCell"/>
</dbReference>
<dbReference type="Pfam" id="PF00067">
    <property type="entry name" value="p450"/>
    <property type="match status" value="1"/>
</dbReference>
<evidence type="ECO:0000256" key="4">
    <source>
        <dbReference type="ARBA" id="ARBA00022692"/>
    </source>
</evidence>
<keyword evidence="4" id="KW-0812">Transmembrane</keyword>
<keyword evidence="6" id="KW-1133">Transmembrane helix</keyword>
<dbReference type="InterPro" id="IPR002401">
    <property type="entry name" value="Cyt_P450_E_grp-I"/>
</dbReference>